<evidence type="ECO:0000313" key="9">
    <source>
        <dbReference type="EMBL" id="KAK3669267.1"/>
    </source>
</evidence>
<comment type="subcellular location">
    <subcellularLocation>
        <location evidence="1">Endomembrane system</location>
        <topology evidence="1">Multi-pass membrane protein</topology>
    </subcellularLocation>
</comment>
<proteinExistence type="predicted"/>
<dbReference type="InterPro" id="IPR036163">
    <property type="entry name" value="HMA_dom_sf"/>
</dbReference>
<dbReference type="GO" id="GO:0016020">
    <property type="term" value="C:membrane"/>
    <property type="evidence" value="ECO:0007669"/>
    <property type="project" value="TreeGrafter"/>
</dbReference>
<keyword evidence="2" id="KW-0479">Metal-binding</keyword>
<dbReference type="PROSITE" id="PS50846">
    <property type="entry name" value="HMA_2"/>
    <property type="match status" value="2"/>
</dbReference>
<dbReference type="Proteomes" id="UP001274830">
    <property type="component" value="Unassembled WGS sequence"/>
</dbReference>
<evidence type="ECO:0000256" key="4">
    <source>
        <dbReference type="ARBA" id="ARBA00022967"/>
    </source>
</evidence>
<dbReference type="PANTHER" id="PTHR43520:SF32">
    <property type="entry name" value="COPPER RESISTANCE P-TYPE ATPASE (EUROFUNG)"/>
    <property type="match status" value="1"/>
</dbReference>
<name>A0AAE0TPB4_9PEZI</name>
<dbReference type="Gene3D" id="3.30.70.100">
    <property type="match status" value="4"/>
</dbReference>
<dbReference type="GO" id="GO:0055070">
    <property type="term" value="P:copper ion homeostasis"/>
    <property type="evidence" value="ECO:0007669"/>
    <property type="project" value="TreeGrafter"/>
</dbReference>
<keyword evidence="7" id="KW-1133">Transmembrane helix</keyword>
<evidence type="ECO:0000256" key="6">
    <source>
        <dbReference type="SAM" id="MobiDB-lite"/>
    </source>
</evidence>
<dbReference type="EMBL" id="JAUTXT010000093">
    <property type="protein sequence ID" value="KAK3669267.1"/>
    <property type="molecule type" value="Genomic_DNA"/>
</dbReference>
<dbReference type="CDD" id="cd00371">
    <property type="entry name" value="HMA"/>
    <property type="match status" value="4"/>
</dbReference>
<feature type="domain" description="HMA" evidence="8">
    <location>
        <begin position="184"/>
        <end position="249"/>
    </location>
</feature>
<dbReference type="PANTHER" id="PTHR43520">
    <property type="entry name" value="ATP7, ISOFORM B"/>
    <property type="match status" value="1"/>
</dbReference>
<dbReference type="InterPro" id="IPR006122">
    <property type="entry name" value="HMA_Cu_ion-bd"/>
</dbReference>
<evidence type="ECO:0000256" key="1">
    <source>
        <dbReference type="ARBA" id="ARBA00004127"/>
    </source>
</evidence>
<dbReference type="FunFam" id="3.30.70.100:FF:000001">
    <property type="entry name" value="ATPase copper transporting beta"/>
    <property type="match status" value="2"/>
</dbReference>
<dbReference type="Pfam" id="PF00403">
    <property type="entry name" value="HMA"/>
    <property type="match status" value="2"/>
</dbReference>
<keyword evidence="7" id="KW-0812">Transmembrane</keyword>
<feature type="compositionally biased region" description="Polar residues" evidence="6">
    <location>
        <begin position="82"/>
        <end position="93"/>
    </location>
</feature>
<dbReference type="InterPro" id="IPR017969">
    <property type="entry name" value="Heavy-metal-associated_CS"/>
</dbReference>
<feature type="compositionally biased region" description="Basic and acidic residues" evidence="6">
    <location>
        <begin position="120"/>
        <end position="137"/>
    </location>
</feature>
<keyword evidence="3" id="KW-0460">Magnesium</keyword>
<dbReference type="InterPro" id="IPR006121">
    <property type="entry name" value="HMA_dom"/>
</dbReference>
<comment type="caution">
    <text evidence="9">The sequence shown here is derived from an EMBL/GenBank/DDBJ whole genome shotgun (WGS) entry which is preliminary data.</text>
</comment>
<evidence type="ECO:0000256" key="2">
    <source>
        <dbReference type="ARBA" id="ARBA00022723"/>
    </source>
</evidence>
<dbReference type="GO" id="GO:0043682">
    <property type="term" value="F:P-type divalent copper transporter activity"/>
    <property type="evidence" value="ECO:0007669"/>
    <property type="project" value="TreeGrafter"/>
</dbReference>
<accession>A0AAE0TPB4</accession>
<keyword evidence="5" id="KW-0186">Copper</keyword>
<feature type="region of interest" description="Disordered" evidence="6">
    <location>
        <begin position="80"/>
        <end position="163"/>
    </location>
</feature>
<dbReference type="GO" id="GO:0005507">
    <property type="term" value="F:copper ion binding"/>
    <property type="evidence" value="ECO:0007669"/>
    <property type="project" value="InterPro"/>
</dbReference>
<dbReference type="NCBIfam" id="TIGR00003">
    <property type="entry name" value="copper ion binding protein"/>
    <property type="match status" value="2"/>
</dbReference>
<evidence type="ECO:0000256" key="3">
    <source>
        <dbReference type="ARBA" id="ARBA00022842"/>
    </source>
</evidence>
<evidence type="ECO:0000256" key="5">
    <source>
        <dbReference type="ARBA" id="ARBA00023008"/>
    </source>
</evidence>
<dbReference type="AlphaFoldDB" id="A0AAE0TPB4"/>
<reference evidence="9" key="1">
    <citation type="submission" date="2023-07" db="EMBL/GenBank/DDBJ databases">
        <title>Black Yeasts Isolated from many extreme environments.</title>
        <authorList>
            <person name="Coleine C."/>
            <person name="Stajich J.E."/>
            <person name="Selbmann L."/>
        </authorList>
    </citation>
    <scope>NUCLEOTIDE SEQUENCE</scope>
    <source>
        <strain evidence="9">CCFEE 5485</strain>
    </source>
</reference>
<gene>
    <name evidence="9" type="ORF">LTR78_010841</name>
</gene>
<sequence>MRRQLMPDSPSRRRTTFLVADIHCASCTSFIEQHLVHLHLTPFAIETSTVDHSVAVELDASLHASTIAKALAEAGYRVGTIDPQSRPDQTSPHALQDAPEDEIPLDGLNQTVAHGTRRRQIAEEHARRQRHMEHCDQCRAGSGDVQSHESSLQHGLSGTSETDNEKAANLVIATEPHLVATPIYHASLSISGMSCSSCVGKITDVLEEKSWVRSANVTLLTQSASVEFEAEHDAKELITIIDEIGYEASLEKVETLSPAPTSGPPDAAYLWTASVSIEGMTCRSCVGTITDAVSSFAWTKTVDVNLITNSATIVFENKSHLEELLTAIEDVGYGAKLNSIVSRTERRTSNTHRTLSIRIDGMYCKHCPGRVTEALERLSQRVAIKLPLTTRKPILRMSYTPHAPKFTVRDILSAISAADTALTPAIHHAPSMMERARQMQARVRQRVLRRVVLAAIVAIPTFIIGIVFTSLVPSTNPGRRYLM</sequence>
<feature type="domain" description="HMA" evidence="8">
    <location>
        <begin position="271"/>
        <end position="336"/>
    </location>
</feature>
<dbReference type="PROSITE" id="PS01047">
    <property type="entry name" value="HMA_1"/>
    <property type="match status" value="2"/>
</dbReference>
<feature type="compositionally biased region" description="Polar residues" evidence="6">
    <location>
        <begin position="144"/>
        <end position="161"/>
    </location>
</feature>
<keyword evidence="4" id="KW-1278">Translocase</keyword>
<protein>
    <recommendedName>
        <fullName evidence="8">HMA domain-containing protein</fullName>
    </recommendedName>
</protein>
<organism evidence="9 10">
    <name type="scientific">Recurvomyces mirabilis</name>
    <dbReference type="NCBI Taxonomy" id="574656"/>
    <lineage>
        <taxon>Eukaryota</taxon>
        <taxon>Fungi</taxon>
        <taxon>Dikarya</taxon>
        <taxon>Ascomycota</taxon>
        <taxon>Pezizomycotina</taxon>
        <taxon>Dothideomycetes</taxon>
        <taxon>Dothideomycetidae</taxon>
        <taxon>Mycosphaerellales</taxon>
        <taxon>Teratosphaeriaceae</taxon>
        <taxon>Recurvomyces</taxon>
    </lineage>
</organism>
<evidence type="ECO:0000256" key="7">
    <source>
        <dbReference type="SAM" id="Phobius"/>
    </source>
</evidence>
<feature type="transmembrane region" description="Helical" evidence="7">
    <location>
        <begin position="447"/>
        <end position="472"/>
    </location>
</feature>
<dbReference type="SUPFAM" id="SSF55008">
    <property type="entry name" value="HMA, heavy metal-associated domain"/>
    <property type="match status" value="4"/>
</dbReference>
<evidence type="ECO:0000259" key="8">
    <source>
        <dbReference type="PROSITE" id="PS50846"/>
    </source>
</evidence>
<keyword evidence="10" id="KW-1185">Reference proteome</keyword>
<keyword evidence="7" id="KW-0472">Membrane</keyword>
<evidence type="ECO:0000313" key="10">
    <source>
        <dbReference type="Proteomes" id="UP001274830"/>
    </source>
</evidence>